<evidence type="ECO:0000313" key="7">
    <source>
        <dbReference type="EMBL" id="KAG8470507.1"/>
    </source>
</evidence>
<dbReference type="EMBL" id="JAGTXO010000001">
    <property type="protein sequence ID" value="KAG8470507.1"/>
    <property type="molecule type" value="Genomic_DNA"/>
</dbReference>
<keyword evidence="8" id="KW-1185">Reference proteome</keyword>
<evidence type="ECO:0000313" key="8">
    <source>
        <dbReference type="Proteomes" id="UP000751190"/>
    </source>
</evidence>
<proteinExistence type="predicted"/>
<accession>A0A8J5XXS5</accession>
<name>A0A8J5XXS5_DIALT</name>
<sequence length="457" mass="47613">MKLRYEPSFLPSHWVPLDRPPRHAGLSERAEASLFAGALAAAASLPASVFRGGAAGAAHAAHSAVRSADLLASAWYPPAPRARTEEVFTAYSLAVEKLDRLAGASIGLLTPGASSDTAGGQLAGAPGAARATKDDERHAAEIGWCHQCKRKGQILRCEHSQPIDVTRDGLMRLEVVQCRRPFCLGCLAKYPDESPDEPLYRKGKLRCPSCRGLCACKSCQRTRAGGHPRVSKSKKHRPAANEPTAALREAGALAMAQPGARPLAPLALPASPLSTSHLTPTAAAGDSCATVALSSSAQAPSTLGLANVTCAPNALNHGAAVAASGVAHALPQLRAQPETLRPQVQSPPKPLQPSQPLQQAQPQPHPPTAALRVPTPSTPRTSSLPGVFRKCIATCPQCRHEHRLRVRRVAAGFAPIVPYTCTRCTQLFHLKLASAAGAGGSLAAAPARPPAAPAPPQ</sequence>
<evidence type="ECO:0000256" key="3">
    <source>
        <dbReference type="ARBA" id="ARBA00023163"/>
    </source>
</evidence>
<evidence type="ECO:0000259" key="6">
    <source>
        <dbReference type="Pfam" id="PF10497"/>
    </source>
</evidence>
<evidence type="ECO:0000256" key="4">
    <source>
        <dbReference type="ARBA" id="ARBA00023242"/>
    </source>
</evidence>
<organism evidence="7 8">
    <name type="scientific">Diacronema lutheri</name>
    <name type="common">Unicellular marine alga</name>
    <name type="synonym">Monochrysis lutheri</name>
    <dbReference type="NCBI Taxonomy" id="2081491"/>
    <lineage>
        <taxon>Eukaryota</taxon>
        <taxon>Haptista</taxon>
        <taxon>Haptophyta</taxon>
        <taxon>Pavlovophyceae</taxon>
        <taxon>Pavlovales</taxon>
        <taxon>Pavlovaceae</taxon>
        <taxon>Diacronema</taxon>
    </lineage>
</organism>
<evidence type="ECO:0000256" key="1">
    <source>
        <dbReference type="ARBA" id="ARBA00004123"/>
    </source>
</evidence>
<evidence type="ECO:0000256" key="5">
    <source>
        <dbReference type="SAM" id="MobiDB-lite"/>
    </source>
</evidence>
<dbReference type="InterPro" id="IPR018866">
    <property type="entry name" value="Znf-4CXXC_R1"/>
</dbReference>
<dbReference type="Pfam" id="PF10497">
    <property type="entry name" value="zf-4CXXC_R1"/>
    <property type="match status" value="1"/>
</dbReference>
<evidence type="ECO:0000256" key="2">
    <source>
        <dbReference type="ARBA" id="ARBA00023015"/>
    </source>
</evidence>
<dbReference type="GO" id="GO:0005634">
    <property type="term" value="C:nucleus"/>
    <property type="evidence" value="ECO:0007669"/>
    <property type="project" value="UniProtKB-SubCell"/>
</dbReference>
<comment type="subcellular location">
    <subcellularLocation>
        <location evidence="1">Nucleus</location>
    </subcellularLocation>
</comment>
<keyword evidence="3" id="KW-0804">Transcription</keyword>
<dbReference type="AlphaFoldDB" id="A0A8J5XXS5"/>
<reference evidence="7" key="1">
    <citation type="submission" date="2021-05" db="EMBL/GenBank/DDBJ databases">
        <title>The genome of the haptophyte Pavlova lutheri (Diacronema luteri, Pavlovales) - a model for lipid biosynthesis in eukaryotic algae.</title>
        <authorList>
            <person name="Hulatt C.J."/>
            <person name="Posewitz M.C."/>
        </authorList>
    </citation>
    <scope>NUCLEOTIDE SEQUENCE</scope>
    <source>
        <strain evidence="7">NIVA-4/92</strain>
    </source>
</reference>
<keyword evidence="4" id="KW-0539">Nucleus</keyword>
<dbReference type="OrthoDB" id="298344at2759"/>
<feature type="compositionally biased region" description="Low complexity" evidence="5">
    <location>
        <begin position="374"/>
        <end position="383"/>
    </location>
</feature>
<protein>
    <recommendedName>
        <fullName evidence="6">Zinc-finger domain-containing protein</fullName>
    </recommendedName>
</protein>
<comment type="caution">
    <text evidence="7">The sequence shown here is derived from an EMBL/GenBank/DDBJ whole genome shotgun (WGS) entry which is preliminary data.</text>
</comment>
<feature type="domain" description="Zinc-finger" evidence="6">
    <location>
        <begin position="144"/>
        <end position="223"/>
    </location>
</feature>
<gene>
    <name evidence="7" type="ORF">KFE25_008928</name>
</gene>
<dbReference type="Proteomes" id="UP000751190">
    <property type="component" value="Unassembled WGS sequence"/>
</dbReference>
<feature type="region of interest" description="Disordered" evidence="5">
    <location>
        <begin position="339"/>
        <end position="383"/>
    </location>
</feature>
<keyword evidence="2" id="KW-0805">Transcription regulation</keyword>